<dbReference type="Reactome" id="R-XTR-109704">
    <property type="pathway name" value="PI3K Cascade"/>
</dbReference>
<dbReference type="GeneTree" id="ENSGT00940000157489"/>
<feature type="chain" id="PRO_5044634054" evidence="2">
    <location>
        <begin position="22"/>
        <end position="1005"/>
    </location>
</feature>
<sequence length="1005" mass="115235">MGHLWLVGFLVPLGLLGEVIGSPGEGRSVWGRSHSLNPTNQSQLFTYGTFPSDFIWGVGSSSLQMEEDHSSRGASIWDTSLKDHQSGLANSKNEQPTGSTPKLAHTLLPALEFLGVNFYHFSFSWPRLFPEGSGAPSDHGVQYYNNMINLLISKNVMPVITLYHWDLPAAIQEKYGGWANDSVTQLFNDYARFCFQRFGDRVKYWITMHNPYLIAWHGYGTGLHAPWKKWDTARVSLVAHNLIKAHALVWHTYNVHFRQLQKGYLSVTLGSHWVKPANTNQGTIEQCQESIEAILGWFAKPIHYDGDYPESLKIKHHSIFPNFTEAEKAFIKGTADFFALSFGSNDFNVSNNDNSLNLRAILNWIKMEYDNPRILIMENGWFSDSPVRTEDTVIIYMMKKFINDVLQAIKHDAVNVFGYTAWSLADAFEWHNGYKLRRGLFYVDFHNKDEQMTPKSSAFYYKQVVQQNGFPQADSASEVFGQFPCDFSWGVTESVLKAESIPSSPQFIDRQLYVWNITGDGILHAVKGVKLKTRPAQCTDFTSIRMQITMLTRMKVTNFKFALNWSLILPKGDLSVINREVLRYYRCMVDEAYLHGIKTMVMLYYPTHTSVNLPGPLMQNGGWLNKTITRAFTDYAELCFREMGDLVKQWITVNEPSKLGQLYRRSNMSYQAVHNVLIAHAMAWHAYDKKYRSIQHGYVSTALHADWAEAANPFIKSHAEAAERFLAFNIGWLAEPIFGTGDYPAHMRQYINAKRQRGLSTNTLPHFTKEERLLVKGSADFLALNHFTTWLVRHQPLSDFDQDVNPFTDVTCLHSPGKLAVVPSGMRKLLKWIKRNYGDTPIYITANGIDDHSSKNDEIRIYYLQQYSRHLLQAYREDNINLRGYYAFKLTDSAVPRYGFYSSTMEAKHSVDAYSAIVSRNGFLLDPSYDTCRTTSNAAQCSFCVFVEQRKALIFFTCCLFFTSVLLLTVTIIRKYKKRRRKLHVEKRKPLVCVLPRKKDSFSQC</sequence>
<dbReference type="Reactome" id="R-XTR-1257604">
    <property type="pathway name" value="PIP3 activates AKT signaling"/>
</dbReference>
<dbReference type="Reactome" id="R-XTR-5654719">
    <property type="pathway name" value="SHC-mediated cascade:FGFR4"/>
</dbReference>
<dbReference type="Reactome" id="R-XTR-1307965">
    <property type="pathway name" value="betaKlotho-mediated ligand binding"/>
</dbReference>
<dbReference type="Bgee" id="ENSXETG00000012812">
    <property type="expression patterns" value="Expressed in neurula embryo and 6 other cell types or tissues"/>
</dbReference>
<dbReference type="Reactome" id="R-XTR-5654712">
    <property type="pathway name" value="FRS-mediated FGFR4 signaling"/>
</dbReference>
<dbReference type="GO" id="GO:0005975">
    <property type="term" value="P:carbohydrate metabolic process"/>
    <property type="evidence" value="ECO:0007669"/>
    <property type="project" value="InterPro"/>
</dbReference>
<dbReference type="Reactome" id="R-XTR-5654720">
    <property type="pathway name" value="PI-3K cascade:FGFR4"/>
</dbReference>
<evidence type="ECO:0000313" key="4">
    <source>
        <dbReference type="Proteomes" id="UP000008143"/>
    </source>
</evidence>
<dbReference type="Xenbase" id="XB-GENE-1000443">
    <property type="gene designation" value="klb"/>
</dbReference>
<dbReference type="GO" id="GO:0004553">
    <property type="term" value="F:hydrolase activity, hydrolyzing O-glycosyl compounds"/>
    <property type="evidence" value="ECO:0007669"/>
    <property type="project" value="InterPro"/>
</dbReference>
<dbReference type="OrthoDB" id="65569at2759"/>
<dbReference type="Gene3D" id="3.20.20.80">
    <property type="entry name" value="Glycosidases"/>
    <property type="match status" value="3"/>
</dbReference>
<reference evidence="5" key="3">
    <citation type="submission" date="2025-04" db="UniProtKB">
        <authorList>
            <consortium name="RefSeq"/>
        </authorList>
    </citation>
    <scope>IDENTIFICATION</scope>
    <source>
        <strain evidence="5">Nigerian</strain>
        <tissue evidence="5">Liver and blood</tissue>
    </source>
</reference>
<feature type="signal peptide" evidence="2">
    <location>
        <begin position="1"/>
        <end position="21"/>
    </location>
</feature>
<dbReference type="Ensembl" id="ENSXETT00000075993">
    <property type="protein sequence ID" value="ENSXETP00000077066"/>
    <property type="gene ID" value="ENSXETG00000012812"/>
</dbReference>
<dbReference type="SUPFAM" id="SSF51445">
    <property type="entry name" value="(Trans)glycosidases"/>
    <property type="match status" value="2"/>
</dbReference>
<name>A0A6I8R8T1_XENTR</name>
<keyword evidence="4" id="KW-1185">Reference proteome</keyword>
<dbReference type="Reactome" id="R-XTR-5654733">
    <property type="pathway name" value="Negative regulation of FGFR4 signaling"/>
</dbReference>
<feature type="transmembrane region" description="Helical" evidence="1">
    <location>
        <begin position="952"/>
        <end position="973"/>
    </location>
</feature>
<accession>A0A6I8R8T1</accession>
<proteinExistence type="predicted"/>
<dbReference type="Reactome" id="R-XTR-5673001">
    <property type="pathway name" value="RAF/MAP kinase cascade"/>
</dbReference>
<keyword evidence="2" id="KW-0732">Signal</keyword>
<keyword evidence="1" id="KW-0472">Membrane</keyword>
<dbReference type="Pfam" id="PF00232">
    <property type="entry name" value="Glyco_hydro_1"/>
    <property type="match status" value="3"/>
</dbReference>
<evidence type="ECO:0000313" key="3">
    <source>
        <dbReference type="Ensembl" id="ENSXETP00000077066"/>
    </source>
</evidence>
<dbReference type="PANTHER" id="PTHR10353">
    <property type="entry name" value="GLYCOSYL HYDROLASE"/>
    <property type="match status" value="1"/>
</dbReference>
<dbReference type="PANTHER" id="PTHR10353:SF68">
    <property type="entry name" value="BETA-KLOTHO"/>
    <property type="match status" value="1"/>
</dbReference>
<keyword evidence="1" id="KW-0812">Transmembrane</keyword>
<reference evidence="3" key="2">
    <citation type="submission" date="2020-05" db="UniProtKB">
        <authorList>
            <consortium name="Ensembl"/>
        </authorList>
    </citation>
    <scope>IDENTIFICATION</scope>
</reference>
<evidence type="ECO:0000313" key="5">
    <source>
        <dbReference type="RefSeq" id="XP_002933516.3"/>
    </source>
</evidence>
<dbReference type="Reactome" id="R-XTR-5654228">
    <property type="pathway name" value="Phospholipase C-mediated cascade, FGFR4"/>
</dbReference>
<dbReference type="OMA" id="RRKFWKA"/>
<organism evidence="3">
    <name type="scientific">Xenopus tropicalis</name>
    <name type="common">Western clawed frog</name>
    <name type="synonym">Silurana tropicalis</name>
    <dbReference type="NCBI Taxonomy" id="8364"/>
    <lineage>
        <taxon>Eukaryota</taxon>
        <taxon>Metazoa</taxon>
        <taxon>Chordata</taxon>
        <taxon>Craniata</taxon>
        <taxon>Vertebrata</taxon>
        <taxon>Euteleostomi</taxon>
        <taxon>Amphibia</taxon>
        <taxon>Batrachia</taxon>
        <taxon>Anura</taxon>
        <taxon>Pipoidea</taxon>
        <taxon>Pipidae</taxon>
        <taxon>Xenopodinae</taxon>
        <taxon>Xenopus</taxon>
        <taxon>Silurana</taxon>
    </lineage>
</organism>
<dbReference type="Proteomes" id="UP000008143">
    <property type="component" value="Chromosome 1"/>
</dbReference>
<reference evidence="3" key="1">
    <citation type="journal article" date="2010" name="Science">
        <title>The genome of the Western clawed frog Xenopus tropicalis.</title>
        <authorList>
            <person name="Hellsten U."/>
            <person name="Harland R.M."/>
            <person name="Gilchrist M.J."/>
            <person name="Hendrix D."/>
            <person name="Jurka J."/>
            <person name="Kapitonov V."/>
            <person name="Ovcharenko I."/>
            <person name="Putnam N.H."/>
            <person name="Shu S."/>
            <person name="Taher L."/>
            <person name="Blitz I.L."/>
            <person name="Blumberg B."/>
            <person name="Dichmann D.S."/>
            <person name="Dubchak I."/>
            <person name="Amaya E."/>
            <person name="Detter J.C."/>
            <person name="Fletcher R."/>
            <person name="Gerhard D.S."/>
            <person name="Goodstein D."/>
            <person name="Graves T."/>
            <person name="Grigoriev I.V."/>
            <person name="Grimwood J."/>
            <person name="Kawashima T."/>
            <person name="Lindquist E."/>
            <person name="Lucas S.M."/>
            <person name="Mead P.E."/>
            <person name="Mitros T."/>
            <person name="Ogino H."/>
            <person name="Ohta Y."/>
            <person name="Poliakov A.V."/>
            <person name="Pollet N."/>
            <person name="Robert J."/>
            <person name="Salamov A."/>
            <person name="Sater A.K."/>
            <person name="Schmutz J."/>
            <person name="Terry A."/>
            <person name="Vize P.D."/>
            <person name="Warren W.C."/>
            <person name="Wells D."/>
            <person name="Wills A."/>
            <person name="Wilson R.K."/>
            <person name="Zimmerman L.B."/>
            <person name="Zorn A.M."/>
            <person name="Grainger R."/>
            <person name="Grammer T."/>
            <person name="Khokha M.K."/>
            <person name="Richardson P.M."/>
            <person name="Rokhsar D.S."/>
        </authorList>
    </citation>
    <scope>NUCLEOTIDE SEQUENCE [LARGE SCALE GENOMIC DNA]</scope>
    <source>
        <strain evidence="3">Nigerian</strain>
    </source>
</reference>
<dbReference type="AGR" id="Xenbase:XB-GENE-1000443"/>
<dbReference type="Reactome" id="R-XTR-6811558">
    <property type="pathway name" value="PI5P, PP2A and IER3 Regulate PI3K/AKT Signaling"/>
</dbReference>
<dbReference type="GeneID" id="100493640"/>
<dbReference type="AlphaFoldDB" id="A0A6I8R8T1"/>
<keyword evidence="1" id="KW-1133">Transmembrane helix</keyword>
<dbReference type="InterPro" id="IPR017853">
    <property type="entry name" value="GH"/>
</dbReference>
<evidence type="ECO:0000256" key="2">
    <source>
        <dbReference type="SAM" id="SignalP"/>
    </source>
</evidence>
<dbReference type="KEGG" id="xtr:100493640"/>
<protein>
    <submittedName>
        <fullName evidence="5">Beta-klotho</fullName>
    </submittedName>
    <submittedName>
        <fullName evidence="3">Klotho beta</fullName>
    </submittedName>
</protein>
<dbReference type="FunFam" id="3.20.20.80:FF:000238">
    <property type="entry name" value="Klotho beta"/>
    <property type="match status" value="1"/>
</dbReference>
<evidence type="ECO:0000313" key="6">
    <source>
        <dbReference type="Xenbase" id="XB-GENE-1000443"/>
    </source>
</evidence>
<dbReference type="PRINTS" id="PR00131">
    <property type="entry name" value="GLHYDRLASE1"/>
</dbReference>
<evidence type="ECO:0000256" key="1">
    <source>
        <dbReference type="SAM" id="Phobius"/>
    </source>
</evidence>
<gene>
    <name evidence="3 5 6" type="primary">klb</name>
</gene>
<dbReference type="CTD" id="152831"/>
<dbReference type="FunFam" id="3.20.20.80:FF:000042">
    <property type="entry name" value="Klotho"/>
    <property type="match status" value="1"/>
</dbReference>
<dbReference type="RefSeq" id="XP_002933516.3">
    <property type="nucleotide sequence ID" value="XM_002933470.5"/>
</dbReference>
<dbReference type="InterPro" id="IPR001360">
    <property type="entry name" value="Glyco_hydro_1"/>
</dbReference>